<proteinExistence type="predicted"/>
<dbReference type="KEGG" id="asau:88171228"/>
<sequence length="469" mass="54917">MKFFEIWLFVRNSKRWPTFKEAEAIPYNVMPTPELPGFYYDEEKKKYFRIVNGDQRINSSYHNNTIRAENRSREFLKIISLKRQRRAEDPYELSREFQKRSVCFDLSEKLLQIRLGLQSPLLLPQSQLEHALRHLPLKKIKDGAIWEGLNENEVFISEGLTIFLTDVSSLRDKEILRRMPLGVHHISPNTTDSRPIRDVQSNGEFVLCRNDELSSLLRWQCVRGRYRFENVTARLIAVLKSKLPRNSIDFEHDKVFLGLFHEDTLHLLLGGEYLVNFDLATFTVVDIHRVPFFSNDNYLHYAQLKQVGQYVCLNLVTGLFVFDSIQKQFARTRFKQVIYAYFCRPFVIERPSGHIQTVLRIDVVTQSEIRTVDFDSKIINIKNSGSPISIHNGNEVKPLIQSLDGMLVVEESRENLFIVNYKTSVQERLKLKTGLCRRRVLMPRLECLGGVYYICQSDGTYAFKEMDMK</sequence>
<gene>
    <name evidence="1" type="ORF">PUMCH_000159</name>
</gene>
<keyword evidence="2" id="KW-1185">Reference proteome</keyword>
<reference evidence="1 2" key="1">
    <citation type="submission" date="2023-10" db="EMBL/GenBank/DDBJ databases">
        <title>Draft Genome Sequence of Candida saopaulonensis from a very Premature Infant with Sepsis.</title>
        <authorList>
            <person name="Ning Y."/>
            <person name="Dai R."/>
            <person name="Xiao M."/>
            <person name="Xu Y."/>
            <person name="Yan Q."/>
            <person name="Zhang L."/>
        </authorList>
    </citation>
    <scope>NUCLEOTIDE SEQUENCE [LARGE SCALE GENOMIC DNA]</scope>
    <source>
        <strain evidence="1 2">19XY460</strain>
    </source>
</reference>
<organism evidence="1 2">
    <name type="scientific">Australozyma saopauloensis</name>
    <dbReference type="NCBI Taxonomy" id="291208"/>
    <lineage>
        <taxon>Eukaryota</taxon>
        <taxon>Fungi</taxon>
        <taxon>Dikarya</taxon>
        <taxon>Ascomycota</taxon>
        <taxon>Saccharomycotina</taxon>
        <taxon>Pichiomycetes</taxon>
        <taxon>Metschnikowiaceae</taxon>
        <taxon>Australozyma</taxon>
    </lineage>
</organism>
<accession>A0AAX4H315</accession>
<evidence type="ECO:0000313" key="1">
    <source>
        <dbReference type="EMBL" id="WPK22936.1"/>
    </source>
</evidence>
<dbReference type="RefSeq" id="XP_062875323.1">
    <property type="nucleotide sequence ID" value="XM_063019253.1"/>
</dbReference>
<dbReference type="Proteomes" id="UP001338582">
    <property type="component" value="Chromosome 1"/>
</dbReference>
<dbReference type="EMBL" id="CP138894">
    <property type="protein sequence ID" value="WPK22936.1"/>
    <property type="molecule type" value="Genomic_DNA"/>
</dbReference>
<evidence type="ECO:0000313" key="2">
    <source>
        <dbReference type="Proteomes" id="UP001338582"/>
    </source>
</evidence>
<protein>
    <submittedName>
        <fullName evidence="1">Uncharacterized protein</fullName>
    </submittedName>
</protein>
<dbReference type="AlphaFoldDB" id="A0AAX4H315"/>
<dbReference type="GeneID" id="88171228"/>
<name>A0AAX4H315_9ASCO</name>